<keyword evidence="3" id="KW-1185">Reference proteome</keyword>
<dbReference type="Gene3D" id="3.60.15.10">
    <property type="entry name" value="Ribonuclease Z/Hydroxyacylglutathione hydrolase-like"/>
    <property type="match status" value="1"/>
</dbReference>
<comment type="caution">
    <text evidence="2">The sequence shown here is derived from an EMBL/GenBank/DDBJ whole genome shotgun (WGS) entry which is preliminary data.</text>
</comment>
<dbReference type="SUPFAM" id="SSF56281">
    <property type="entry name" value="Metallo-hydrolase/oxidoreductase"/>
    <property type="match status" value="1"/>
</dbReference>
<dbReference type="PANTHER" id="PTHR15032">
    <property type="entry name" value="N-ACYL-PHOSPHATIDYLETHANOLAMINE-HYDROLYZING PHOSPHOLIPASE D"/>
    <property type="match status" value="1"/>
</dbReference>
<dbReference type="InterPro" id="IPR036866">
    <property type="entry name" value="RibonucZ/Hydroxyglut_hydro"/>
</dbReference>
<feature type="domain" description="Metallo-beta-lactamase" evidence="1">
    <location>
        <begin position="122"/>
        <end position="317"/>
    </location>
</feature>
<dbReference type="EMBL" id="RQGF01000042">
    <property type="protein sequence ID" value="TGL58399.1"/>
    <property type="molecule type" value="Genomic_DNA"/>
</dbReference>
<sequence>MRTKNRLSTTSRVSFLFLIFLLLGSFFYTCQSLGKKADGERLIRMQESPQWKEGKFVNPEPLINDTWGAILSMFSPSSDVSPKEPVPVVYVEKSRFSKLPGSGLRVTWFGHSSTLIELDGVRILTDPVWSERTSPYSWLGPKRWYPPLISIQDLPEIDVVLISHDHYDHMDLGTIQQLKDRNIVFVVPLGLGANLAYWGVPKEKIQELDWWQSKKINGLEIVSTPARHASGRYLLDMDEKLWSSYALLGPKHKVYFSGDTGLFPKMKEIGEKYGPFDLTMIETGQYNQAWPDWHIGPEQAVIAHTQLKGKVLLPIHWGLFALASHGWTEPVERVLEKSKELGVTVITPKPGESAEPDLKKEYTVWWPKLPWKSAKEDPILSSQLEEKTAGNEWEKK</sequence>
<organism evidence="2 3">
    <name type="scientific">Leptospira sarikeiensis</name>
    <dbReference type="NCBI Taxonomy" id="2484943"/>
    <lineage>
        <taxon>Bacteria</taxon>
        <taxon>Pseudomonadati</taxon>
        <taxon>Spirochaetota</taxon>
        <taxon>Spirochaetia</taxon>
        <taxon>Leptospirales</taxon>
        <taxon>Leptospiraceae</taxon>
        <taxon>Leptospira</taxon>
    </lineage>
</organism>
<dbReference type="InterPro" id="IPR001279">
    <property type="entry name" value="Metallo-B-lactamas"/>
</dbReference>
<evidence type="ECO:0000259" key="1">
    <source>
        <dbReference type="Pfam" id="PF12706"/>
    </source>
</evidence>
<dbReference type="OrthoDB" id="9805728at2"/>
<accession>A0A4R9K079</accession>
<protein>
    <recommendedName>
        <fullName evidence="1">Metallo-beta-lactamase domain-containing protein</fullName>
    </recommendedName>
</protein>
<dbReference type="RefSeq" id="WP_135651405.1">
    <property type="nucleotide sequence ID" value="NZ_RQGF01000042.1"/>
</dbReference>
<dbReference type="GO" id="GO:0005737">
    <property type="term" value="C:cytoplasm"/>
    <property type="evidence" value="ECO:0007669"/>
    <property type="project" value="TreeGrafter"/>
</dbReference>
<evidence type="ECO:0000313" key="2">
    <source>
        <dbReference type="EMBL" id="TGL58399.1"/>
    </source>
</evidence>
<dbReference type="Proteomes" id="UP000297762">
    <property type="component" value="Unassembled WGS sequence"/>
</dbReference>
<name>A0A4R9K079_9LEPT</name>
<dbReference type="PANTHER" id="PTHR15032:SF4">
    <property type="entry name" value="N-ACYL-PHOSPHATIDYLETHANOLAMINE-HYDROLYZING PHOSPHOLIPASE D"/>
    <property type="match status" value="1"/>
</dbReference>
<evidence type="ECO:0000313" key="3">
    <source>
        <dbReference type="Proteomes" id="UP000297762"/>
    </source>
</evidence>
<gene>
    <name evidence="2" type="ORF">EHQ64_19110</name>
</gene>
<proteinExistence type="predicted"/>
<reference evidence="2" key="1">
    <citation type="journal article" date="2019" name="PLoS Negl. Trop. Dis.">
        <title>Revisiting the worldwide diversity of Leptospira species in the environment.</title>
        <authorList>
            <person name="Vincent A.T."/>
            <person name="Schiettekatte O."/>
            <person name="Bourhy P."/>
            <person name="Veyrier F.J."/>
            <person name="Picardeau M."/>
        </authorList>
    </citation>
    <scope>NUCLEOTIDE SEQUENCE [LARGE SCALE GENOMIC DNA]</scope>
    <source>
        <strain evidence="2">201702455</strain>
    </source>
</reference>
<dbReference type="Pfam" id="PF12706">
    <property type="entry name" value="Lactamase_B_2"/>
    <property type="match status" value="1"/>
</dbReference>
<dbReference type="AlphaFoldDB" id="A0A4R9K079"/>